<evidence type="ECO:0000313" key="4">
    <source>
        <dbReference type="EMBL" id="GEO81861.1"/>
    </source>
</evidence>
<dbReference type="Proteomes" id="UP000321567">
    <property type="component" value="Unassembled WGS sequence"/>
</dbReference>
<feature type="domain" description="HTH tetR-type" evidence="3">
    <location>
        <begin position="4"/>
        <end position="64"/>
    </location>
</feature>
<dbReference type="EMBL" id="BJZO01000051">
    <property type="protein sequence ID" value="GEO81861.1"/>
    <property type="molecule type" value="Genomic_DNA"/>
</dbReference>
<accession>A0A512H8T7</accession>
<dbReference type="GO" id="GO:0003700">
    <property type="term" value="F:DNA-binding transcription factor activity"/>
    <property type="evidence" value="ECO:0007669"/>
    <property type="project" value="TreeGrafter"/>
</dbReference>
<keyword evidence="5" id="KW-1185">Reference proteome</keyword>
<dbReference type="PANTHER" id="PTHR30055:SF187">
    <property type="entry name" value="TRANSCRIPTIONAL REGULATORY PROTEIN"/>
    <property type="match status" value="1"/>
</dbReference>
<dbReference type="Pfam" id="PF00440">
    <property type="entry name" value="TetR_N"/>
    <property type="match status" value="1"/>
</dbReference>
<evidence type="ECO:0000313" key="5">
    <source>
        <dbReference type="Proteomes" id="UP000321567"/>
    </source>
</evidence>
<evidence type="ECO:0000259" key="3">
    <source>
        <dbReference type="PROSITE" id="PS50977"/>
    </source>
</evidence>
<dbReference type="PROSITE" id="PS01081">
    <property type="entry name" value="HTH_TETR_1"/>
    <property type="match status" value="1"/>
</dbReference>
<dbReference type="Gene3D" id="1.10.357.10">
    <property type="entry name" value="Tetracycline Repressor, domain 2"/>
    <property type="match status" value="1"/>
</dbReference>
<dbReference type="GO" id="GO:0000976">
    <property type="term" value="F:transcription cis-regulatory region binding"/>
    <property type="evidence" value="ECO:0007669"/>
    <property type="project" value="TreeGrafter"/>
</dbReference>
<reference evidence="4 5" key="1">
    <citation type="submission" date="2019-07" db="EMBL/GenBank/DDBJ databases">
        <title>Whole genome shotgun sequence of Rhodospirillum oryzae NBRC 107573.</title>
        <authorList>
            <person name="Hosoyama A."/>
            <person name="Uohara A."/>
            <person name="Ohji S."/>
            <person name="Ichikawa N."/>
        </authorList>
    </citation>
    <scope>NUCLEOTIDE SEQUENCE [LARGE SCALE GENOMIC DNA]</scope>
    <source>
        <strain evidence="4 5">NBRC 107573</strain>
    </source>
</reference>
<dbReference type="SUPFAM" id="SSF48498">
    <property type="entry name" value="Tetracyclin repressor-like, C-terminal domain"/>
    <property type="match status" value="1"/>
</dbReference>
<name>A0A512H8T7_9PROT</name>
<evidence type="ECO:0000256" key="1">
    <source>
        <dbReference type="ARBA" id="ARBA00023125"/>
    </source>
</evidence>
<dbReference type="AlphaFoldDB" id="A0A512H8T7"/>
<gene>
    <name evidence="4" type="ORF">ROR02_19920</name>
</gene>
<dbReference type="RefSeq" id="WP_147163882.1">
    <property type="nucleotide sequence ID" value="NZ_BJZO01000051.1"/>
</dbReference>
<dbReference type="PRINTS" id="PR00455">
    <property type="entry name" value="HTHTETR"/>
</dbReference>
<dbReference type="PROSITE" id="PS50977">
    <property type="entry name" value="HTH_TETR_2"/>
    <property type="match status" value="1"/>
</dbReference>
<dbReference type="InterPro" id="IPR023772">
    <property type="entry name" value="DNA-bd_HTH_TetR-type_CS"/>
</dbReference>
<dbReference type="OrthoDB" id="9809265at2"/>
<proteinExistence type="predicted"/>
<feature type="DNA-binding region" description="H-T-H motif" evidence="2">
    <location>
        <begin position="27"/>
        <end position="46"/>
    </location>
</feature>
<protein>
    <submittedName>
        <fullName evidence="4">TetR family transcriptional regulator</fullName>
    </submittedName>
</protein>
<dbReference type="InterPro" id="IPR001647">
    <property type="entry name" value="HTH_TetR"/>
</dbReference>
<evidence type="ECO:0000256" key="2">
    <source>
        <dbReference type="PROSITE-ProRule" id="PRU00335"/>
    </source>
</evidence>
<keyword evidence="1 2" id="KW-0238">DNA-binding</keyword>
<dbReference type="PANTHER" id="PTHR30055">
    <property type="entry name" value="HTH-TYPE TRANSCRIPTIONAL REGULATOR RUTR"/>
    <property type="match status" value="1"/>
</dbReference>
<dbReference type="InterPro" id="IPR036271">
    <property type="entry name" value="Tet_transcr_reg_TetR-rel_C_sf"/>
</dbReference>
<dbReference type="InterPro" id="IPR009057">
    <property type="entry name" value="Homeodomain-like_sf"/>
</dbReference>
<dbReference type="InterPro" id="IPR050109">
    <property type="entry name" value="HTH-type_TetR-like_transc_reg"/>
</dbReference>
<dbReference type="SUPFAM" id="SSF46689">
    <property type="entry name" value="Homeodomain-like"/>
    <property type="match status" value="1"/>
</dbReference>
<comment type="caution">
    <text evidence="4">The sequence shown here is derived from an EMBL/GenBank/DDBJ whole genome shotgun (WGS) entry which is preliminary data.</text>
</comment>
<organism evidence="4 5">
    <name type="scientific">Pararhodospirillum oryzae</name>
    <dbReference type="NCBI Taxonomy" id="478448"/>
    <lineage>
        <taxon>Bacteria</taxon>
        <taxon>Pseudomonadati</taxon>
        <taxon>Pseudomonadota</taxon>
        <taxon>Alphaproteobacteria</taxon>
        <taxon>Rhodospirillales</taxon>
        <taxon>Rhodospirillaceae</taxon>
        <taxon>Pararhodospirillum</taxon>
    </lineage>
</organism>
<sequence length="219" mass="23566">MARPNTRQIILDAALECFLAQGFTGTSIADIRVRSGASTGSIYHFFDGKEDLALALCAEGLRSWAQAACVVPANGTPEQIVRAMVTGTITWALANEPLHRFMMQSEFLAPTAAQRSDLIDVMMEARLSQERILRSLALSSQVRPLAPDLIRALVLGPAEAYLRERAHGRAASLPEEAIAALGEAAWQALRLPDDAQHALAPAAAAAGARPVRRRSFDLV</sequence>